<keyword evidence="3" id="KW-1185">Reference proteome</keyword>
<gene>
    <name evidence="2" type="ordered locus">Metbo_1769</name>
</gene>
<evidence type="ECO:0000256" key="1">
    <source>
        <dbReference type="SAM" id="Coils"/>
    </source>
</evidence>
<dbReference type="OrthoDB" id="385852at2157"/>
<feature type="coiled-coil region" evidence="1">
    <location>
        <begin position="42"/>
        <end position="96"/>
    </location>
</feature>
<protein>
    <submittedName>
        <fullName evidence="2">Uncharacterized protein</fullName>
    </submittedName>
</protein>
<dbReference type="RefSeq" id="WP_013645343.1">
    <property type="nucleotide sequence ID" value="NC_015216.1"/>
</dbReference>
<dbReference type="STRING" id="877455.Metbo_1769"/>
<dbReference type="Proteomes" id="UP000007490">
    <property type="component" value="Chromosome"/>
</dbReference>
<dbReference type="EMBL" id="CP002551">
    <property type="protein sequence ID" value="ADZ09992.1"/>
    <property type="molecule type" value="Genomic_DNA"/>
</dbReference>
<sequence precursor="true">MKKELFAVFCVVTILAGTAPIYAANTTTTKTVVLTGNQTAKLTAVQTQLNDLITKIEGLKKTYNNTTKNKGLLSALNQYEKQATKLNTAITSYLKNPTSPANIKIKNFQIKTKQLQWKVNVTEKVLKKTNIKKPVKPIKPVVPVHPVGPEPIKKPVHPVVPVHPVSNCTTNATK</sequence>
<accession>F0TA42</accession>
<name>F0TA42_METLA</name>
<organism evidence="2 3">
    <name type="scientific">Methanobacterium lacus (strain AL-21)</name>
    <dbReference type="NCBI Taxonomy" id="877455"/>
    <lineage>
        <taxon>Archaea</taxon>
        <taxon>Methanobacteriati</taxon>
        <taxon>Methanobacteriota</taxon>
        <taxon>Methanomada group</taxon>
        <taxon>Methanobacteria</taxon>
        <taxon>Methanobacteriales</taxon>
        <taxon>Methanobacteriaceae</taxon>
        <taxon>Methanobacterium</taxon>
    </lineage>
</organism>
<reference evidence="2 3" key="2">
    <citation type="journal article" date="2014" name="Int. J. Syst. Evol. Microbiol.">
        <title>Methanobacterium paludis sp. nov. and a novel strain of Methanobacterium lacus isolated from northern peatlands.</title>
        <authorList>
            <person name="Cadillo-Quiroz H."/>
            <person name="Brauer S.L."/>
            <person name="Goodson N."/>
            <person name="Yavitt J.B."/>
            <person name="Zinder S.H."/>
        </authorList>
    </citation>
    <scope>NUCLEOTIDE SEQUENCE [LARGE SCALE GENOMIC DNA]</scope>
    <source>
        <strain evidence="2 3">AL-21</strain>
    </source>
</reference>
<dbReference type="HOGENOM" id="CLU_1536673_0_0_2"/>
<reference evidence="3" key="1">
    <citation type="submission" date="2011-02" db="EMBL/GenBank/DDBJ databases">
        <title>Complete sequence of Methanobacterium sp. AL-21.</title>
        <authorList>
            <consortium name="US DOE Joint Genome Institute"/>
            <person name="Lucas S."/>
            <person name="Copeland A."/>
            <person name="Lapidus A."/>
            <person name="Cheng J.-F."/>
            <person name="Goodwin L."/>
            <person name="Pitluck S."/>
            <person name="Chertkov O."/>
            <person name="Detter J.C."/>
            <person name="Han C."/>
            <person name="Tapia R."/>
            <person name="Land M."/>
            <person name="Hauser L."/>
            <person name="Kyrpides N."/>
            <person name="Ivanova N."/>
            <person name="Mikhailova N."/>
            <person name="Pagani I."/>
            <person name="Cadillo-Quiroz H."/>
            <person name="Imachi H."/>
            <person name="Zinder S."/>
            <person name="Liu W."/>
            <person name="Woyke T."/>
        </authorList>
    </citation>
    <scope>NUCLEOTIDE SEQUENCE [LARGE SCALE GENOMIC DNA]</scope>
    <source>
        <strain evidence="3">AL-21</strain>
    </source>
</reference>
<keyword evidence="1" id="KW-0175">Coiled coil</keyword>
<dbReference type="KEGG" id="mel:Metbo_1769"/>
<proteinExistence type="predicted"/>
<evidence type="ECO:0000313" key="3">
    <source>
        <dbReference type="Proteomes" id="UP000007490"/>
    </source>
</evidence>
<evidence type="ECO:0000313" key="2">
    <source>
        <dbReference type="EMBL" id="ADZ09992.1"/>
    </source>
</evidence>
<dbReference type="GeneID" id="10278226"/>
<dbReference type="AlphaFoldDB" id="F0TA42"/>